<keyword evidence="3" id="KW-1185">Reference proteome</keyword>
<proteinExistence type="predicted"/>
<evidence type="ECO:0000313" key="3">
    <source>
        <dbReference type="Proteomes" id="UP000254889"/>
    </source>
</evidence>
<gene>
    <name evidence="2" type="ORF">DW352_04370</name>
</gene>
<sequence length="111" mass="11543">MKLKTISASLAVLISVGAVSQADAWTRSGTVTTARGTYTGSASGGCAGGTCSRTRSVTGPYGNTVSRSGSVSRTGPYRYSYSRTTTGPNGNSVTRSGSVATYPYWARYSRY</sequence>
<dbReference type="OrthoDB" id="8256067at2"/>
<protein>
    <submittedName>
        <fullName evidence="2">Uncharacterized protein</fullName>
    </submittedName>
</protein>
<dbReference type="RefSeq" id="WP_115694234.1">
    <property type="nucleotide sequence ID" value="NZ_CP031417.1"/>
</dbReference>
<dbReference type="EMBL" id="CP031417">
    <property type="protein sequence ID" value="AXK83855.1"/>
    <property type="molecule type" value="Genomic_DNA"/>
</dbReference>
<dbReference type="KEGG" id="ptaw:DW352_04370"/>
<accession>A0A346A3V8</accession>
<evidence type="ECO:0000256" key="1">
    <source>
        <dbReference type="SAM" id="SignalP"/>
    </source>
</evidence>
<dbReference type="Proteomes" id="UP000254889">
    <property type="component" value="Chromosome"/>
</dbReference>
<name>A0A346A3V8_9HYPH</name>
<keyword evidence="1" id="KW-0732">Signal</keyword>
<reference evidence="2 3" key="1">
    <citation type="submission" date="2018-07" db="EMBL/GenBank/DDBJ databases">
        <authorList>
            <person name="Quirk P.G."/>
            <person name="Krulwich T.A."/>
        </authorList>
    </citation>
    <scope>NUCLEOTIDE SEQUENCE [LARGE SCALE GENOMIC DNA]</scope>
    <source>
        <strain evidence="2 3">CC-BB4</strain>
    </source>
</reference>
<dbReference type="AlphaFoldDB" id="A0A346A3V8"/>
<feature type="signal peptide" evidence="1">
    <location>
        <begin position="1"/>
        <end position="24"/>
    </location>
</feature>
<evidence type="ECO:0000313" key="2">
    <source>
        <dbReference type="EMBL" id="AXK83855.1"/>
    </source>
</evidence>
<feature type="chain" id="PRO_5016816160" evidence="1">
    <location>
        <begin position="25"/>
        <end position="111"/>
    </location>
</feature>
<organism evidence="2 3">
    <name type="scientific">Pseudolabrys taiwanensis</name>
    <dbReference type="NCBI Taxonomy" id="331696"/>
    <lineage>
        <taxon>Bacteria</taxon>
        <taxon>Pseudomonadati</taxon>
        <taxon>Pseudomonadota</taxon>
        <taxon>Alphaproteobacteria</taxon>
        <taxon>Hyphomicrobiales</taxon>
        <taxon>Xanthobacteraceae</taxon>
        <taxon>Pseudolabrys</taxon>
    </lineage>
</organism>